<feature type="signal peptide" evidence="1">
    <location>
        <begin position="1"/>
        <end position="19"/>
    </location>
</feature>
<dbReference type="InterPro" id="IPR006860">
    <property type="entry name" value="FecR"/>
</dbReference>
<proteinExistence type="predicted"/>
<evidence type="ECO:0000313" key="4">
    <source>
        <dbReference type="Proteomes" id="UP000002171"/>
    </source>
</evidence>
<protein>
    <recommendedName>
        <fullName evidence="2">FecR protein domain-containing protein</fullName>
    </recommendedName>
</protein>
<accession>A0A7U8GTJ9</accession>
<keyword evidence="1" id="KW-0732">Signal</keyword>
<dbReference type="Proteomes" id="UP000002171">
    <property type="component" value="Unassembled WGS sequence"/>
</dbReference>
<dbReference type="Pfam" id="PF04773">
    <property type="entry name" value="FecR"/>
    <property type="match status" value="1"/>
</dbReference>
<evidence type="ECO:0000313" key="3">
    <source>
        <dbReference type="EMBL" id="EAR62377.1"/>
    </source>
</evidence>
<feature type="chain" id="PRO_5030575721" description="FecR protein domain-containing protein" evidence="1">
    <location>
        <begin position="20"/>
        <end position="247"/>
    </location>
</feature>
<organism evidence="3 4">
    <name type="scientific">Neptuniibacter caesariensis</name>
    <dbReference type="NCBI Taxonomy" id="207954"/>
    <lineage>
        <taxon>Bacteria</taxon>
        <taxon>Pseudomonadati</taxon>
        <taxon>Pseudomonadota</taxon>
        <taxon>Gammaproteobacteria</taxon>
        <taxon>Oceanospirillales</taxon>
        <taxon>Oceanospirillaceae</taxon>
        <taxon>Neptuniibacter</taxon>
    </lineage>
</organism>
<sequence length="247" mass="26743">MYRLIFLLFSVGCFTIANAAEKAGSVVLSVGTNTAQMEGAEVRKLKRQSSVYTTDTISTGAKSVLQLRFTDGSRLSLREESLFEVAEYRFDRDKPEKGRSVYKLLKGGLRTITGAISDADTTNYSVQTPIATIGVRGTHYSLFYCDRTCNETTRAKVGLYGYVLEGAIVVGTDSVGAPIQAGHFFFLGGNGSSLQISKKPFELFELIGDEGVDLMGNTNSPDIPALNEIRSPVLDIPRGQGGPTNYP</sequence>
<dbReference type="EMBL" id="AAOW01000003">
    <property type="protein sequence ID" value="EAR62377.1"/>
    <property type="molecule type" value="Genomic_DNA"/>
</dbReference>
<evidence type="ECO:0000259" key="2">
    <source>
        <dbReference type="Pfam" id="PF04773"/>
    </source>
</evidence>
<dbReference type="PANTHER" id="PTHR38731:SF1">
    <property type="entry name" value="FECR PROTEIN DOMAIN-CONTAINING PROTEIN"/>
    <property type="match status" value="1"/>
</dbReference>
<name>A0A7U8GTJ9_NEPCE</name>
<dbReference type="Gene3D" id="2.60.120.1440">
    <property type="match status" value="1"/>
</dbReference>
<dbReference type="AlphaFoldDB" id="A0A7U8GTJ9"/>
<gene>
    <name evidence="3" type="ORF">MED92_15108</name>
</gene>
<dbReference type="PANTHER" id="PTHR38731">
    <property type="entry name" value="LIPL45-RELATED LIPOPROTEIN-RELATED"/>
    <property type="match status" value="1"/>
</dbReference>
<feature type="domain" description="FecR protein" evidence="2">
    <location>
        <begin position="55"/>
        <end position="143"/>
    </location>
</feature>
<keyword evidence="4" id="KW-1185">Reference proteome</keyword>
<reference evidence="3 4" key="1">
    <citation type="submission" date="2006-02" db="EMBL/GenBank/DDBJ databases">
        <authorList>
            <person name="Pinhassi J."/>
            <person name="Pedros-Alio C."/>
            <person name="Ferriera S."/>
            <person name="Johnson J."/>
            <person name="Kravitz S."/>
            <person name="Halpern A."/>
            <person name="Remington K."/>
            <person name="Beeson K."/>
            <person name="Tran B."/>
            <person name="Rogers Y.-H."/>
            <person name="Friedman R."/>
            <person name="Venter J.C."/>
        </authorList>
    </citation>
    <scope>NUCLEOTIDE SEQUENCE [LARGE SCALE GENOMIC DNA]</scope>
    <source>
        <strain evidence="3 4">MED92</strain>
    </source>
</reference>
<dbReference type="OrthoDB" id="7028389at2"/>
<comment type="caution">
    <text evidence="3">The sequence shown here is derived from an EMBL/GenBank/DDBJ whole genome shotgun (WGS) entry which is preliminary data.</text>
</comment>
<evidence type="ECO:0000256" key="1">
    <source>
        <dbReference type="SAM" id="SignalP"/>
    </source>
</evidence>
<dbReference type="RefSeq" id="WP_007020687.1">
    <property type="nucleotide sequence ID" value="NZ_CH724125.1"/>
</dbReference>